<dbReference type="Proteomes" id="UP000244722">
    <property type="component" value="Unassembled WGS sequence"/>
</dbReference>
<protein>
    <submittedName>
        <fullName evidence="2">Uncharacterized protein</fullName>
    </submittedName>
</protein>
<reference evidence="2 3" key="1">
    <citation type="submission" date="2017-04" db="EMBL/GenBank/DDBJ databases">
        <title>Draft genome sequence of Tuber borchii Vittad., a whitish edible truffle.</title>
        <authorList>
            <consortium name="DOE Joint Genome Institute"/>
            <person name="Murat C."/>
            <person name="Kuo A."/>
            <person name="Barry K.W."/>
            <person name="Clum A."/>
            <person name="Dockter R.B."/>
            <person name="Fauchery L."/>
            <person name="Iotti M."/>
            <person name="Kohler A."/>
            <person name="Labutti K."/>
            <person name="Lindquist E.A."/>
            <person name="Lipzen A."/>
            <person name="Ohm R.A."/>
            <person name="Wang M."/>
            <person name="Grigoriev I.V."/>
            <person name="Zambonelli A."/>
            <person name="Martin F.M."/>
        </authorList>
    </citation>
    <scope>NUCLEOTIDE SEQUENCE [LARGE SCALE GENOMIC DNA]</scope>
    <source>
        <strain evidence="2 3">Tbo3840</strain>
    </source>
</reference>
<evidence type="ECO:0000313" key="3">
    <source>
        <dbReference type="Proteomes" id="UP000244722"/>
    </source>
</evidence>
<keyword evidence="1" id="KW-0472">Membrane</keyword>
<evidence type="ECO:0000256" key="1">
    <source>
        <dbReference type="SAM" id="Phobius"/>
    </source>
</evidence>
<comment type="caution">
    <text evidence="2">The sequence shown here is derived from an EMBL/GenBank/DDBJ whole genome shotgun (WGS) entry which is preliminary data.</text>
</comment>
<keyword evidence="1" id="KW-0812">Transmembrane</keyword>
<dbReference type="EMBL" id="NESQ01000128">
    <property type="protein sequence ID" value="PUU78176.1"/>
    <property type="molecule type" value="Genomic_DNA"/>
</dbReference>
<feature type="transmembrane region" description="Helical" evidence="1">
    <location>
        <begin position="21"/>
        <end position="40"/>
    </location>
</feature>
<keyword evidence="1" id="KW-1133">Transmembrane helix</keyword>
<sequence length="159" mass="18409">MSRNWIGLTSFDRFALGSRACSLFLSFFPFSFFSLSVPFFCRIREPPTISLSPPHRHLSSPPFSPPYTITRNRDCFFREVFFSSFDIHLPYPRKEGNFTAVTIYHSMHFSFSSLQTLKARVWKKEKKNTLSLENDAWFEMMQWCGGSNGGGDDEDTSTD</sequence>
<name>A0A2T6ZRT1_TUBBO</name>
<organism evidence="2 3">
    <name type="scientific">Tuber borchii</name>
    <name type="common">White truffle</name>
    <dbReference type="NCBI Taxonomy" id="42251"/>
    <lineage>
        <taxon>Eukaryota</taxon>
        <taxon>Fungi</taxon>
        <taxon>Dikarya</taxon>
        <taxon>Ascomycota</taxon>
        <taxon>Pezizomycotina</taxon>
        <taxon>Pezizomycetes</taxon>
        <taxon>Pezizales</taxon>
        <taxon>Tuberaceae</taxon>
        <taxon>Tuber</taxon>
    </lineage>
</organism>
<keyword evidence="3" id="KW-1185">Reference proteome</keyword>
<dbReference type="AlphaFoldDB" id="A0A2T6ZRT1"/>
<gene>
    <name evidence="2" type="ORF">B9Z19DRAFT_101746</name>
</gene>
<accession>A0A2T6ZRT1</accession>
<proteinExistence type="predicted"/>
<evidence type="ECO:0000313" key="2">
    <source>
        <dbReference type="EMBL" id="PUU78176.1"/>
    </source>
</evidence>